<accession>A0ABU8ING2</accession>
<keyword evidence="2" id="KW-1185">Reference proteome</keyword>
<reference evidence="1 2" key="1">
    <citation type="journal article" date="2022" name="Arch. Microbiol.">
        <title>Paraburkholderia bengalensis sp. nov. isolated from roots of Oryza sativa, IR64.</title>
        <authorList>
            <person name="Nag P."/>
            <person name="Mondal N."/>
            <person name="Sarkar J."/>
            <person name="Das S."/>
        </authorList>
    </citation>
    <scope>NUCLEOTIDE SEQUENCE [LARGE SCALE GENOMIC DNA]</scope>
    <source>
        <strain evidence="1 2">IR64_4_BI</strain>
    </source>
</reference>
<gene>
    <name evidence="1" type="ORF">H3V53_07220</name>
</gene>
<dbReference type="EMBL" id="JACFYJ010000008">
    <property type="protein sequence ID" value="MEI5996998.1"/>
    <property type="molecule type" value="Genomic_DNA"/>
</dbReference>
<dbReference type="RefSeq" id="WP_336597383.1">
    <property type="nucleotide sequence ID" value="NZ_JACFYJ010000008.1"/>
</dbReference>
<evidence type="ECO:0000313" key="1">
    <source>
        <dbReference type="EMBL" id="MEI5996998.1"/>
    </source>
</evidence>
<comment type="caution">
    <text evidence="1">The sequence shown here is derived from an EMBL/GenBank/DDBJ whole genome shotgun (WGS) entry which is preliminary data.</text>
</comment>
<dbReference type="Proteomes" id="UP001386437">
    <property type="component" value="Unassembled WGS sequence"/>
</dbReference>
<sequence>MADMTYSLLNRAALLPSLWCAVDCMATGAFAIAAIGAGAAGIAAHQCLVVQPAGAAPVTVMFFSGNQQRSF</sequence>
<organism evidence="1 2">
    <name type="scientific">Paraburkholderia bengalensis</name>
    <dbReference type="NCBI Taxonomy" id="2747562"/>
    <lineage>
        <taxon>Bacteria</taxon>
        <taxon>Pseudomonadati</taxon>
        <taxon>Pseudomonadota</taxon>
        <taxon>Betaproteobacteria</taxon>
        <taxon>Burkholderiales</taxon>
        <taxon>Burkholderiaceae</taxon>
        <taxon>Paraburkholderia</taxon>
    </lineage>
</organism>
<protein>
    <submittedName>
        <fullName evidence="1">Uncharacterized protein</fullName>
    </submittedName>
</protein>
<evidence type="ECO:0000313" key="2">
    <source>
        <dbReference type="Proteomes" id="UP001386437"/>
    </source>
</evidence>
<name>A0ABU8ING2_9BURK</name>
<proteinExistence type="predicted"/>